<feature type="transmembrane region" description="Helical" evidence="1">
    <location>
        <begin position="639"/>
        <end position="660"/>
    </location>
</feature>
<feature type="transmembrane region" description="Helical" evidence="1">
    <location>
        <begin position="229"/>
        <end position="252"/>
    </location>
</feature>
<dbReference type="Proteomes" id="UP000664632">
    <property type="component" value="Unassembled WGS sequence"/>
</dbReference>
<comment type="caution">
    <text evidence="2">The sequence shown here is derived from an EMBL/GenBank/DDBJ whole genome shotgun (WGS) entry which is preliminary data.</text>
</comment>
<proteinExistence type="predicted"/>
<feature type="transmembrane region" description="Helical" evidence="1">
    <location>
        <begin position="7"/>
        <end position="24"/>
    </location>
</feature>
<organism evidence="2 3">
    <name type="scientific">Candidatus Enterococcus ikei</name>
    <dbReference type="NCBI Taxonomy" id="2815326"/>
    <lineage>
        <taxon>Bacteria</taxon>
        <taxon>Bacillati</taxon>
        <taxon>Bacillota</taxon>
        <taxon>Bacilli</taxon>
        <taxon>Lactobacillales</taxon>
        <taxon>Enterococcaceae</taxon>
        <taxon>Enterococcus</taxon>
    </lineage>
</organism>
<evidence type="ECO:0000256" key="1">
    <source>
        <dbReference type="SAM" id="Phobius"/>
    </source>
</evidence>
<accession>A0ABS3H1N2</accession>
<evidence type="ECO:0000313" key="3">
    <source>
        <dbReference type="Proteomes" id="UP000664632"/>
    </source>
</evidence>
<gene>
    <name evidence="2" type="ORF">JZO69_13805</name>
</gene>
<evidence type="ECO:0008006" key="4">
    <source>
        <dbReference type="Google" id="ProtNLM"/>
    </source>
</evidence>
<protein>
    <recommendedName>
        <fullName evidence="4">Bacteriocin-associated integral membrane protein</fullName>
    </recommendedName>
</protein>
<name>A0ABS3H1N2_9ENTE</name>
<keyword evidence="3" id="KW-1185">Reference proteome</keyword>
<keyword evidence="1" id="KW-0812">Transmembrane</keyword>
<feature type="transmembrane region" description="Helical" evidence="1">
    <location>
        <begin position="566"/>
        <end position="588"/>
    </location>
</feature>
<dbReference type="RefSeq" id="WP_207113424.1">
    <property type="nucleotide sequence ID" value="NZ_JAFLWD010000035.1"/>
</dbReference>
<keyword evidence="1" id="KW-1133">Transmembrane helix</keyword>
<reference evidence="2 3" key="1">
    <citation type="submission" date="2021-03" db="EMBL/GenBank/DDBJ databases">
        <title>Enterococcal diversity collection.</title>
        <authorList>
            <person name="Gilmore M.S."/>
            <person name="Schwartzman J."/>
            <person name="Van Tyne D."/>
            <person name="Martin M."/>
            <person name="Earl A.M."/>
            <person name="Manson A.L."/>
            <person name="Straub T."/>
            <person name="Salamzade R."/>
            <person name="Saavedra J."/>
            <person name="Lebreton F."/>
            <person name="Prichula J."/>
            <person name="Schaufler K."/>
            <person name="Gaca A."/>
            <person name="Sgardioli B."/>
            <person name="Wagenaar J."/>
            <person name="Strong T."/>
        </authorList>
    </citation>
    <scope>NUCLEOTIDE SEQUENCE [LARGE SCALE GENOMIC DNA]</scope>
    <source>
        <strain evidence="2 3">DIV0869a</strain>
    </source>
</reference>
<evidence type="ECO:0000313" key="2">
    <source>
        <dbReference type="EMBL" id="MBO0441439.1"/>
    </source>
</evidence>
<feature type="transmembrane region" description="Helical" evidence="1">
    <location>
        <begin position="609"/>
        <end position="633"/>
    </location>
</feature>
<sequence>MKIRTLMLFVVTIIFGFIGISQVLEISDDIQFPARYGIKLSKVDSSNSNVNSNKVYELLSKTSKENNQKIFRSYINKQGDEIDFSFSKEKPTSIQYSNDIRELKDSSFQAMYYSDKPLTNELIDRLKTMGIKTTSLELQWYIAGVVFWTSGIRAVGLWCLVFSMLLAYFSILNLYKKENYVVRFLGTIRKYHVRQYLIDMCVLLSASICLYFTYFFLFKNPFSSIGSLAYLSILISNLVLFTLLIGVVRYIYSLLIRYGNILTALKGKNNPFLLNTIYFIGIIGTLLIMPIILNQITQNQTILKQQVDNLNPWSQLDAYRLVSVNMPSFMDENNTNNQIDVSGDLEFGKQFMSYFNHDEYIFTQKSGVYVPELLPEETKIELEQQYAKDNIDPKIMENVIYMNKNTYYLSNKIFKNKYQEIATTVPATILVPAKYEKQLESVINATYMEFFQYSSIKRESFEKIVVPNGEKTFLFDYNGADLYGFDDSRVQTATDEIVVVLNMDSVLSTDSAVTTYSNLMKGLFLVDGISKLSRNPEITQNINEIINPYSSIKLKINRLETRIKSAIFSLFSLMIIQIYVVNQFFLNIARQKIRTISIKRILGLNLNGLILKAFIWYLVIIGIALTSSFILTINQQVKGWFLLINILEIVLTLFLVKYIIRKNAMNVLKGDFEL</sequence>
<feature type="transmembrane region" description="Helical" evidence="1">
    <location>
        <begin position="272"/>
        <end position="293"/>
    </location>
</feature>
<keyword evidence="1" id="KW-0472">Membrane</keyword>
<feature type="transmembrane region" description="Helical" evidence="1">
    <location>
        <begin position="196"/>
        <end position="217"/>
    </location>
</feature>
<dbReference type="EMBL" id="JAFLWD010000035">
    <property type="protein sequence ID" value="MBO0441439.1"/>
    <property type="molecule type" value="Genomic_DNA"/>
</dbReference>
<feature type="transmembrane region" description="Helical" evidence="1">
    <location>
        <begin position="155"/>
        <end position="175"/>
    </location>
</feature>